<dbReference type="KEGG" id="mpz:Marpi_1747"/>
<proteinExistence type="predicted"/>
<dbReference type="Gene3D" id="3.40.220.10">
    <property type="entry name" value="Leucine Aminopeptidase, subunit E, domain 1"/>
    <property type="match status" value="1"/>
</dbReference>
<accession>H2J5I9</accession>
<dbReference type="Pfam" id="PF01661">
    <property type="entry name" value="Macro"/>
    <property type="match status" value="1"/>
</dbReference>
<evidence type="ECO:0000313" key="2">
    <source>
        <dbReference type="EMBL" id="AEX86133.1"/>
    </source>
</evidence>
<dbReference type="SMART" id="SM00506">
    <property type="entry name" value="A1pp"/>
    <property type="match status" value="1"/>
</dbReference>
<name>H2J5I9_MARPK</name>
<dbReference type="CDD" id="cd02907">
    <property type="entry name" value="Macro_Af1521_BAL-like"/>
    <property type="match status" value="1"/>
</dbReference>
<dbReference type="OrthoDB" id="6194521at2"/>
<dbReference type="RefSeq" id="WP_014297204.1">
    <property type="nucleotide sequence ID" value="NC_016751.1"/>
</dbReference>
<dbReference type="PANTHER" id="PTHR11106">
    <property type="entry name" value="GANGLIOSIDE INDUCED DIFFERENTIATION ASSOCIATED PROTEIN 2-RELATED"/>
    <property type="match status" value="1"/>
</dbReference>
<reference evidence="3" key="2">
    <citation type="submission" date="2012-01" db="EMBL/GenBank/DDBJ databases">
        <title>Complete sequence of chromosome of Marinitoga piezophila KA3.</title>
        <authorList>
            <person name="Lucas S."/>
            <person name="Han J."/>
            <person name="Lapidus A."/>
            <person name="Cheng J.-F."/>
            <person name="Goodwin L."/>
            <person name="Pitluck S."/>
            <person name="Peters L."/>
            <person name="Mikhailova N."/>
            <person name="Teshima H."/>
            <person name="Detter J.C."/>
            <person name="Han C."/>
            <person name="Tapia R."/>
            <person name="Land M."/>
            <person name="Hauser L."/>
            <person name="Kyrpides N."/>
            <person name="Ivanova N."/>
            <person name="Pagani I."/>
            <person name="Jebbar M."/>
            <person name="Vannier P."/>
            <person name="Oger P."/>
            <person name="Cario A."/>
            <person name="Bartlett D."/>
            <person name="Noll K.M."/>
            <person name="Woyke T."/>
        </authorList>
    </citation>
    <scope>NUCLEOTIDE SEQUENCE [LARGE SCALE GENOMIC DNA]</scope>
    <source>
        <strain evidence="3">DSM 14283 / JCM 11233 / KA3</strain>
    </source>
</reference>
<evidence type="ECO:0000259" key="1">
    <source>
        <dbReference type="PROSITE" id="PS51154"/>
    </source>
</evidence>
<gene>
    <name evidence="2" type="ordered locus">Marpi_1747</name>
</gene>
<dbReference type="PANTHER" id="PTHR11106:SF111">
    <property type="entry name" value="MACRO DOMAIN-CONTAINING PROTEIN"/>
    <property type="match status" value="1"/>
</dbReference>
<dbReference type="InterPro" id="IPR043472">
    <property type="entry name" value="Macro_dom-like"/>
</dbReference>
<dbReference type="PROSITE" id="PS51154">
    <property type="entry name" value="MACRO"/>
    <property type="match status" value="1"/>
</dbReference>
<feature type="domain" description="Macro" evidence="1">
    <location>
        <begin position="2"/>
        <end position="181"/>
    </location>
</feature>
<dbReference type="Proteomes" id="UP000007161">
    <property type="component" value="Chromosome"/>
</dbReference>
<evidence type="ECO:0000313" key="3">
    <source>
        <dbReference type="Proteomes" id="UP000007161"/>
    </source>
</evidence>
<dbReference type="HOGENOM" id="CLU_046550_7_0_0"/>
<sequence length="181" mass="19955">MNKVIFEKKINSIQFQIVVGDLTKEDVDAIVNAANSYLSHGGGVAAAIVRAGGYIIQKESDELVKKNGIIKTGNVGVTSGGNLKAKYVIHAVGPVWHDGNENEEELLYNAIYNSLKKANELNIKSISFPAISSGIFGYPFDKACDVYKKAIEDFSKEFNQPNLIRFCFIDATRAQRFSKIF</sequence>
<reference evidence="2 3" key="1">
    <citation type="journal article" date="2012" name="J. Bacteriol.">
        <title>Complete Genome Sequence of the Thermophilic, Piezophilic, Heterotrophic Bacterium Marinitoga piezophila KA3.</title>
        <authorList>
            <person name="Lucas S."/>
            <person name="Han J."/>
            <person name="Lapidus A."/>
            <person name="Cheng J.F."/>
            <person name="Goodwin L.A."/>
            <person name="Pitluck S."/>
            <person name="Peters L."/>
            <person name="Mikhailova N."/>
            <person name="Teshima H."/>
            <person name="Detter J.C."/>
            <person name="Han C."/>
            <person name="Tapia R."/>
            <person name="Land M."/>
            <person name="Hauser L."/>
            <person name="Kyrpides N.C."/>
            <person name="Ivanova N."/>
            <person name="Pagani I."/>
            <person name="Vannier P."/>
            <person name="Oger P."/>
            <person name="Bartlett D.H."/>
            <person name="Noll K.M."/>
            <person name="Woyke T."/>
            <person name="Jebbar M."/>
        </authorList>
    </citation>
    <scope>NUCLEOTIDE SEQUENCE [LARGE SCALE GENOMIC DNA]</scope>
    <source>
        <strain evidence="3">DSM 14283 / JCM 11233 / KA3</strain>
    </source>
</reference>
<dbReference type="EMBL" id="CP003257">
    <property type="protein sequence ID" value="AEX86133.1"/>
    <property type="molecule type" value="Genomic_DNA"/>
</dbReference>
<dbReference type="SUPFAM" id="SSF52949">
    <property type="entry name" value="Macro domain-like"/>
    <property type="match status" value="1"/>
</dbReference>
<dbReference type="eggNOG" id="COG2110">
    <property type="taxonomic scope" value="Bacteria"/>
</dbReference>
<organism evidence="2 3">
    <name type="scientific">Marinitoga piezophila (strain DSM 14283 / JCM 11233 / KA3)</name>
    <dbReference type="NCBI Taxonomy" id="443254"/>
    <lineage>
        <taxon>Bacteria</taxon>
        <taxon>Thermotogati</taxon>
        <taxon>Thermotogota</taxon>
        <taxon>Thermotogae</taxon>
        <taxon>Petrotogales</taxon>
        <taxon>Petrotogaceae</taxon>
        <taxon>Marinitoga</taxon>
    </lineage>
</organism>
<keyword evidence="3" id="KW-1185">Reference proteome</keyword>
<dbReference type="STRING" id="443254.Marpi_1747"/>
<dbReference type="InterPro" id="IPR002589">
    <property type="entry name" value="Macro_dom"/>
</dbReference>
<dbReference type="AlphaFoldDB" id="H2J5I9"/>
<protein>
    <submittedName>
        <fullName evidence="2">Putative phosphatase, C-terminal domain of histone macro H2A1 like protein</fullName>
    </submittedName>
</protein>